<dbReference type="InterPro" id="IPR043128">
    <property type="entry name" value="Rev_trsase/Diguanyl_cyclase"/>
</dbReference>
<gene>
    <name evidence="4" type="ORF">MNBD_GAMMA25-1445</name>
</gene>
<keyword evidence="1" id="KW-0472">Membrane</keyword>
<dbReference type="InterPro" id="IPR050706">
    <property type="entry name" value="Cyclic-di-GMP_PDE-like"/>
</dbReference>
<dbReference type="InterPro" id="IPR000160">
    <property type="entry name" value="GGDEF_dom"/>
</dbReference>
<feature type="domain" description="EAL" evidence="2">
    <location>
        <begin position="409"/>
        <end position="645"/>
    </location>
</feature>
<accession>A0A3B1BKQ2</accession>
<dbReference type="InterPro" id="IPR032244">
    <property type="entry name" value="LapD_MoxY_N"/>
</dbReference>
<dbReference type="Pfam" id="PF00563">
    <property type="entry name" value="EAL"/>
    <property type="match status" value="1"/>
</dbReference>
<organism evidence="4">
    <name type="scientific">hydrothermal vent metagenome</name>
    <dbReference type="NCBI Taxonomy" id="652676"/>
    <lineage>
        <taxon>unclassified sequences</taxon>
        <taxon>metagenomes</taxon>
        <taxon>ecological metagenomes</taxon>
    </lineage>
</organism>
<dbReference type="SUPFAM" id="SSF141868">
    <property type="entry name" value="EAL domain-like"/>
    <property type="match status" value="1"/>
</dbReference>
<name>A0A3B1BKQ2_9ZZZZ</name>
<evidence type="ECO:0000259" key="3">
    <source>
        <dbReference type="PROSITE" id="PS50887"/>
    </source>
</evidence>
<dbReference type="SUPFAM" id="SSF55073">
    <property type="entry name" value="Nucleotide cyclase"/>
    <property type="match status" value="1"/>
</dbReference>
<keyword evidence="1" id="KW-1133">Transmembrane helix</keyword>
<dbReference type="CDD" id="cd01948">
    <property type="entry name" value="EAL"/>
    <property type="match status" value="1"/>
</dbReference>
<dbReference type="InterPro" id="IPR042461">
    <property type="entry name" value="LapD_MoxY_peri_C"/>
</dbReference>
<proteinExistence type="predicted"/>
<dbReference type="PANTHER" id="PTHR33121">
    <property type="entry name" value="CYCLIC DI-GMP PHOSPHODIESTERASE PDEF"/>
    <property type="match status" value="1"/>
</dbReference>
<evidence type="ECO:0000259" key="2">
    <source>
        <dbReference type="PROSITE" id="PS50883"/>
    </source>
</evidence>
<dbReference type="Gene3D" id="3.30.70.270">
    <property type="match status" value="1"/>
</dbReference>
<protein>
    <submittedName>
        <fullName evidence="4">Uncharacterized protein</fullName>
    </submittedName>
</protein>
<sequence>MSLRKQIFILIAIVISLAYTGTLYISVKSTQEYLNKQLAAHAQDTATSLGLALAPVIRDRDLAQANSMIDVIFDRGYFNHISLDAWQGSFRVERKLEDWTARSPAWFLKLLALDTPLRSSEIFVDWTGKNKALLLVSVHPGYAYDELWKITRNNMLWLLLITVFIALLVFYGLRSVLQPLLRTEQQALAIAEKKYILQDKLPQARELHNVVTAMNMMTQKVKENIDIQVQHANRYQKLAYHDSLTGLANRRCYLAEVDDFVHNREVFRNAAVLIIHLSGLSRANDKYGYEYGDEALIIVKKCLCSLDFTEGTQMMARIGGSDFALLLKNPYANESISCIENILKEYILRRDSKYPGDLFIGMTEFDYKKDMCTILSEADQARRQAQSFATKKWHHFEKSSAVSSVVKTAGEWRDLLVDAVDKGNFELHVQTIKYFSHEHSNLVEVLLRMNDEGKSVPASVFLPTAQDYGLLQNIDQFVVGRMLEVCKQGTNRFYAINLSISSLEDDAFMQWLLTSLDKAGDDARQLIFEIAECSQLKIPSIQDSLGKLASACAGIGIERFASGNYDFGYLMKLKLLYIKVSGLYIRGIENDSEHQFYIKTLLQMAQNLELDVIAESVETEAVARMVEKLGFDAIQGYYVGHPQLI</sequence>
<evidence type="ECO:0000256" key="1">
    <source>
        <dbReference type="SAM" id="Phobius"/>
    </source>
</evidence>
<feature type="transmembrane region" description="Helical" evidence="1">
    <location>
        <begin position="6"/>
        <end position="27"/>
    </location>
</feature>
<dbReference type="PROSITE" id="PS50883">
    <property type="entry name" value="EAL"/>
    <property type="match status" value="1"/>
</dbReference>
<dbReference type="SMART" id="SM00052">
    <property type="entry name" value="EAL"/>
    <property type="match status" value="1"/>
</dbReference>
<dbReference type="PROSITE" id="PS50887">
    <property type="entry name" value="GGDEF"/>
    <property type="match status" value="1"/>
</dbReference>
<dbReference type="Gene3D" id="6.20.270.20">
    <property type="entry name" value="LapD/MoxY periplasmic domain"/>
    <property type="match status" value="1"/>
</dbReference>
<dbReference type="InterPro" id="IPR035919">
    <property type="entry name" value="EAL_sf"/>
</dbReference>
<dbReference type="SMART" id="SM00267">
    <property type="entry name" value="GGDEF"/>
    <property type="match status" value="1"/>
</dbReference>
<dbReference type="InterPro" id="IPR029787">
    <property type="entry name" value="Nucleotide_cyclase"/>
</dbReference>
<reference evidence="4" key="1">
    <citation type="submission" date="2018-06" db="EMBL/GenBank/DDBJ databases">
        <authorList>
            <person name="Zhirakovskaya E."/>
        </authorList>
    </citation>
    <scope>NUCLEOTIDE SEQUENCE</scope>
</reference>
<dbReference type="Gene3D" id="3.30.110.200">
    <property type="match status" value="1"/>
</dbReference>
<dbReference type="Pfam" id="PF00990">
    <property type="entry name" value="GGDEF"/>
    <property type="match status" value="1"/>
</dbReference>
<dbReference type="GO" id="GO:0071111">
    <property type="term" value="F:cyclic-guanylate-specific phosphodiesterase activity"/>
    <property type="evidence" value="ECO:0007669"/>
    <property type="project" value="InterPro"/>
</dbReference>
<feature type="domain" description="GGDEF" evidence="3">
    <location>
        <begin position="268"/>
        <end position="398"/>
    </location>
</feature>
<dbReference type="EMBL" id="UOFY01000010">
    <property type="protein sequence ID" value="VAX06795.1"/>
    <property type="molecule type" value="Genomic_DNA"/>
</dbReference>
<keyword evidence="1" id="KW-0812">Transmembrane</keyword>
<evidence type="ECO:0000313" key="4">
    <source>
        <dbReference type="EMBL" id="VAX06795.1"/>
    </source>
</evidence>
<dbReference type="AlphaFoldDB" id="A0A3B1BKQ2"/>
<dbReference type="Gene3D" id="3.20.20.450">
    <property type="entry name" value="EAL domain"/>
    <property type="match status" value="1"/>
</dbReference>
<dbReference type="CDD" id="cd01949">
    <property type="entry name" value="GGDEF"/>
    <property type="match status" value="1"/>
</dbReference>
<dbReference type="PANTHER" id="PTHR33121:SF79">
    <property type="entry name" value="CYCLIC DI-GMP PHOSPHODIESTERASE PDED-RELATED"/>
    <property type="match status" value="1"/>
</dbReference>
<dbReference type="Pfam" id="PF16448">
    <property type="entry name" value="LapD_MoxY_N"/>
    <property type="match status" value="1"/>
</dbReference>
<dbReference type="NCBIfam" id="TIGR00254">
    <property type="entry name" value="GGDEF"/>
    <property type="match status" value="1"/>
</dbReference>
<dbReference type="InterPro" id="IPR001633">
    <property type="entry name" value="EAL_dom"/>
</dbReference>
<dbReference type="Gene3D" id="6.10.340.10">
    <property type="match status" value="1"/>
</dbReference>
<feature type="transmembrane region" description="Helical" evidence="1">
    <location>
        <begin position="155"/>
        <end position="173"/>
    </location>
</feature>